<dbReference type="AlphaFoldDB" id="A0A8I6SHR4"/>
<feature type="region of interest" description="Disordered" evidence="1">
    <location>
        <begin position="172"/>
        <end position="208"/>
    </location>
</feature>
<evidence type="ECO:0008006" key="4">
    <source>
        <dbReference type="Google" id="ProtNLM"/>
    </source>
</evidence>
<evidence type="ECO:0000313" key="2">
    <source>
        <dbReference type="EnsemblMetazoa" id="XP_024081511.1"/>
    </source>
</evidence>
<dbReference type="RefSeq" id="XP_014243313.1">
    <property type="nucleotide sequence ID" value="XM_014387827.2"/>
</dbReference>
<evidence type="ECO:0000313" key="3">
    <source>
        <dbReference type="Proteomes" id="UP000494040"/>
    </source>
</evidence>
<dbReference type="KEGG" id="clec:106663183"/>
<dbReference type="RefSeq" id="XP_024081511.1">
    <property type="nucleotide sequence ID" value="XM_024225743.1"/>
</dbReference>
<dbReference type="GeneID" id="106663183"/>
<keyword evidence="3" id="KW-1185">Reference proteome</keyword>
<dbReference type="EnsemblMetazoa" id="XM_024225743.1">
    <property type="protein sequence ID" value="XP_024081511.1"/>
    <property type="gene ID" value="LOC106663183"/>
</dbReference>
<evidence type="ECO:0000256" key="1">
    <source>
        <dbReference type="SAM" id="MobiDB-lite"/>
    </source>
</evidence>
<organism evidence="2 3">
    <name type="scientific">Cimex lectularius</name>
    <name type="common">Bed bug</name>
    <name type="synonym">Acanthia lectularia</name>
    <dbReference type="NCBI Taxonomy" id="79782"/>
    <lineage>
        <taxon>Eukaryota</taxon>
        <taxon>Metazoa</taxon>
        <taxon>Ecdysozoa</taxon>
        <taxon>Arthropoda</taxon>
        <taxon>Hexapoda</taxon>
        <taxon>Insecta</taxon>
        <taxon>Pterygota</taxon>
        <taxon>Neoptera</taxon>
        <taxon>Paraneoptera</taxon>
        <taxon>Hemiptera</taxon>
        <taxon>Heteroptera</taxon>
        <taxon>Panheteroptera</taxon>
        <taxon>Cimicomorpha</taxon>
        <taxon>Cimicidae</taxon>
        <taxon>Cimex</taxon>
    </lineage>
</organism>
<sequence length="349" mass="38939">MHSSIGVGESMKSIVAKGIQTEMGSPYGGTGFVTEKMYMLLQLYIQNKGWNQVELQYISESKDGSMLPSAAYVQMMASRMTLDSQGRLILRDNGKIILPFEHFANAVMLKHMNGPHGLHLGLEGTLRAVMDSYTIGRENFGMEKEFIVEVVNNCPNPACRFYKSQLDISHNKPTYIPEPSRKSGSIGESSTSDMDRMSKGTPLPPSQNQHKLSDFLKSSLDNLDSLTSANKVMEDLLAVHNGAWLNQETTDGKKHASSNTEVGQEKIIRAFSEIMKNMTRIKTFVRPAMCKPYGKQSEALQKTIIDTIQLVQSLRLILPPPHIAVSSWKNEDKHRKGVPGLDEFCESIR</sequence>
<dbReference type="EnsemblMetazoa" id="XM_014387828.2">
    <property type="protein sequence ID" value="XP_014243314.1"/>
    <property type="gene ID" value="LOC106663183"/>
</dbReference>
<dbReference type="RefSeq" id="XP_014243314.1">
    <property type="nucleotide sequence ID" value="XM_014387828.2"/>
</dbReference>
<dbReference type="Proteomes" id="UP000494040">
    <property type="component" value="Unassembled WGS sequence"/>
</dbReference>
<dbReference type="OrthoDB" id="5955164at2759"/>
<name>A0A8I6SHR4_CIMLE</name>
<proteinExistence type="predicted"/>
<dbReference type="EnsemblMetazoa" id="XM_014387827.2">
    <property type="protein sequence ID" value="XP_014243313.1"/>
    <property type="gene ID" value="LOC106663183"/>
</dbReference>
<feature type="compositionally biased region" description="Polar residues" evidence="1">
    <location>
        <begin position="182"/>
        <end position="192"/>
    </location>
</feature>
<protein>
    <recommendedName>
        <fullName evidence="4">Genetic suppressor element-like domain-containing protein</fullName>
    </recommendedName>
</protein>
<dbReference type="OMA" id="GRVDNMH"/>
<reference evidence="2" key="1">
    <citation type="submission" date="2022-01" db="UniProtKB">
        <authorList>
            <consortium name="EnsemblMetazoa"/>
        </authorList>
    </citation>
    <scope>IDENTIFICATION</scope>
</reference>
<accession>A0A8I6SHR4</accession>